<dbReference type="AlphaFoldDB" id="A0A4D6MM84"/>
<keyword evidence="3" id="KW-1185">Reference proteome</keyword>
<feature type="compositionally biased region" description="Basic residues" evidence="1">
    <location>
        <begin position="1"/>
        <end position="15"/>
    </location>
</feature>
<feature type="region of interest" description="Disordered" evidence="1">
    <location>
        <begin position="1"/>
        <end position="25"/>
    </location>
</feature>
<gene>
    <name evidence="2" type="ORF">DEO72_LG7g2166</name>
</gene>
<evidence type="ECO:0000256" key="1">
    <source>
        <dbReference type="SAM" id="MobiDB-lite"/>
    </source>
</evidence>
<evidence type="ECO:0000313" key="3">
    <source>
        <dbReference type="Proteomes" id="UP000501690"/>
    </source>
</evidence>
<sequence length="154" mass="17882">MCVHQSRSKHNHAHGKASNGDDNHSRRFVNVGIARHCTTYNRAKHYRTVSSARVFFGPPRPLPRLPFHQRDRCQLLMPLTSMVWMKVCEKWVQRMVDDGLKMLEKMKVLSVGETGREKGERKVFQSGDSVREKVEREAVKVLFVRQREKGVIKA</sequence>
<dbReference type="Proteomes" id="UP000501690">
    <property type="component" value="Linkage Group LG7"/>
</dbReference>
<protein>
    <submittedName>
        <fullName evidence="2">Uncharacterized protein</fullName>
    </submittedName>
</protein>
<evidence type="ECO:0000313" key="2">
    <source>
        <dbReference type="EMBL" id="QCE00875.1"/>
    </source>
</evidence>
<accession>A0A4D6MM84</accession>
<name>A0A4D6MM84_VIGUN</name>
<reference evidence="2 3" key="1">
    <citation type="submission" date="2019-04" db="EMBL/GenBank/DDBJ databases">
        <title>An improved genome assembly and genetic linkage map for asparagus bean, Vigna unguiculata ssp. sesquipedialis.</title>
        <authorList>
            <person name="Xia Q."/>
            <person name="Zhang R."/>
            <person name="Dong Y."/>
        </authorList>
    </citation>
    <scope>NUCLEOTIDE SEQUENCE [LARGE SCALE GENOMIC DNA]</scope>
    <source>
        <tissue evidence="2">Leaf</tissue>
    </source>
</reference>
<dbReference type="EMBL" id="CP039351">
    <property type="protein sequence ID" value="QCE00875.1"/>
    <property type="molecule type" value="Genomic_DNA"/>
</dbReference>
<organism evidence="2 3">
    <name type="scientific">Vigna unguiculata</name>
    <name type="common">Cowpea</name>
    <dbReference type="NCBI Taxonomy" id="3917"/>
    <lineage>
        <taxon>Eukaryota</taxon>
        <taxon>Viridiplantae</taxon>
        <taxon>Streptophyta</taxon>
        <taxon>Embryophyta</taxon>
        <taxon>Tracheophyta</taxon>
        <taxon>Spermatophyta</taxon>
        <taxon>Magnoliopsida</taxon>
        <taxon>eudicotyledons</taxon>
        <taxon>Gunneridae</taxon>
        <taxon>Pentapetalae</taxon>
        <taxon>rosids</taxon>
        <taxon>fabids</taxon>
        <taxon>Fabales</taxon>
        <taxon>Fabaceae</taxon>
        <taxon>Papilionoideae</taxon>
        <taxon>50 kb inversion clade</taxon>
        <taxon>NPAAA clade</taxon>
        <taxon>indigoferoid/millettioid clade</taxon>
        <taxon>Phaseoleae</taxon>
        <taxon>Vigna</taxon>
    </lineage>
</organism>
<proteinExistence type="predicted"/>